<dbReference type="KEGG" id="led:BBK82_13040"/>
<evidence type="ECO:0000313" key="3">
    <source>
        <dbReference type="Proteomes" id="UP000093053"/>
    </source>
</evidence>
<accession>A0A1B2HGM0</accession>
<dbReference type="Proteomes" id="UP000093053">
    <property type="component" value="Chromosome"/>
</dbReference>
<evidence type="ECO:0000256" key="1">
    <source>
        <dbReference type="SAM" id="Phobius"/>
    </source>
</evidence>
<dbReference type="OrthoDB" id="3699827at2"/>
<gene>
    <name evidence="2" type="ORF">BBK82_13040</name>
</gene>
<feature type="transmembrane region" description="Helical" evidence="1">
    <location>
        <begin position="38"/>
        <end position="57"/>
    </location>
</feature>
<keyword evidence="1" id="KW-1133">Transmembrane helix</keyword>
<keyword evidence="1" id="KW-0472">Membrane</keyword>
<protein>
    <submittedName>
        <fullName evidence="2">Uncharacterized protein</fullName>
    </submittedName>
</protein>
<keyword evidence="3" id="KW-1185">Reference proteome</keyword>
<proteinExistence type="predicted"/>
<name>A0A1B2HGM0_9PSEU</name>
<sequence>MNSATAAKQVHRSWLVIAAKTIVVLQSLAIVYTLTSVWVTLAVAAAFLVVITAVKALSRASKQVDRIFEEELGQ</sequence>
<dbReference type="EMBL" id="CP016793">
    <property type="protein sequence ID" value="ANZ36861.1"/>
    <property type="molecule type" value="Genomic_DNA"/>
</dbReference>
<reference evidence="2 3" key="1">
    <citation type="submission" date="2016-07" db="EMBL/GenBank/DDBJ databases">
        <title>Complete genome sequence of the Lentzea guizhouensis DHS C013.</title>
        <authorList>
            <person name="Cao C."/>
        </authorList>
    </citation>
    <scope>NUCLEOTIDE SEQUENCE [LARGE SCALE GENOMIC DNA]</scope>
    <source>
        <strain evidence="2 3">DHS C013</strain>
    </source>
</reference>
<keyword evidence="1" id="KW-0812">Transmembrane</keyword>
<feature type="transmembrane region" description="Helical" evidence="1">
    <location>
        <begin position="12"/>
        <end position="32"/>
    </location>
</feature>
<evidence type="ECO:0000313" key="2">
    <source>
        <dbReference type="EMBL" id="ANZ36861.1"/>
    </source>
</evidence>
<dbReference type="RefSeq" id="WP_065915259.1">
    <property type="nucleotide sequence ID" value="NZ_CP016793.1"/>
</dbReference>
<dbReference type="AlphaFoldDB" id="A0A1B2HGM0"/>
<organism evidence="2 3">
    <name type="scientific">Lentzea guizhouensis</name>
    <dbReference type="NCBI Taxonomy" id="1586287"/>
    <lineage>
        <taxon>Bacteria</taxon>
        <taxon>Bacillati</taxon>
        <taxon>Actinomycetota</taxon>
        <taxon>Actinomycetes</taxon>
        <taxon>Pseudonocardiales</taxon>
        <taxon>Pseudonocardiaceae</taxon>
        <taxon>Lentzea</taxon>
    </lineage>
</organism>